<gene>
    <name evidence="4" type="primary">lytR_2</name>
    <name evidence="4" type="ORF">EUAN_16510</name>
</gene>
<dbReference type="Proteomes" id="UP000180254">
    <property type="component" value="Unassembled WGS sequence"/>
</dbReference>
<evidence type="ECO:0000313" key="4">
    <source>
        <dbReference type="EMBL" id="OHW61888.1"/>
    </source>
</evidence>
<feature type="domain" description="Cell envelope-related transcriptional attenuator" evidence="3">
    <location>
        <begin position="82"/>
        <end position="220"/>
    </location>
</feature>
<dbReference type="Pfam" id="PF03816">
    <property type="entry name" value="LytR_cpsA_psr"/>
    <property type="match status" value="1"/>
</dbReference>
<dbReference type="NCBIfam" id="TIGR00350">
    <property type="entry name" value="lytR_cpsA_psr"/>
    <property type="match status" value="1"/>
</dbReference>
<dbReference type="InterPro" id="IPR050922">
    <property type="entry name" value="LytR/CpsA/Psr_CW_biosynth"/>
</dbReference>
<accession>A0A1S1V5M4</accession>
<keyword evidence="5" id="KW-1185">Reference proteome</keyword>
<dbReference type="OrthoDB" id="305468at2"/>
<evidence type="ECO:0000259" key="3">
    <source>
        <dbReference type="Pfam" id="PF03816"/>
    </source>
</evidence>
<feature type="compositionally biased region" description="Basic and acidic residues" evidence="2">
    <location>
        <begin position="38"/>
        <end position="49"/>
    </location>
</feature>
<dbReference type="AlphaFoldDB" id="A0A1S1V5M4"/>
<comment type="similarity">
    <text evidence="1">Belongs to the LytR/CpsA/Psr (LCP) family.</text>
</comment>
<reference evidence="4 5" key="1">
    <citation type="submission" date="2016-09" db="EMBL/GenBank/DDBJ databases">
        <title>Genome sequence of Eubacterium angustum.</title>
        <authorList>
            <person name="Poehlein A."/>
            <person name="Daniel R."/>
        </authorList>
    </citation>
    <scope>NUCLEOTIDE SEQUENCE [LARGE SCALE GENOMIC DNA]</scope>
    <source>
        <strain evidence="4 5">DSM 1989</strain>
    </source>
</reference>
<comment type="caution">
    <text evidence="4">The sequence shown here is derived from an EMBL/GenBank/DDBJ whole genome shotgun (WGS) entry which is preliminary data.</text>
</comment>
<proteinExistence type="inferred from homology"/>
<dbReference type="EMBL" id="MKIE01000006">
    <property type="protein sequence ID" value="OHW61888.1"/>
    <property type="molecule type" value="Genomic_DNA"/>
</dbReference>
<dbReference type="InterPro" id="IPR004474">
    <property type="entry name" value="LytR_CpsA_psr"/>
</dbReference>
<name>A0A1S1V5M4_9FIRM</name>
<sequence length="301" mass="32768">MKKKIIAVIAVFSILIGVVAGAYVFLGGGTDSPGPVSEKPEDSPKMDDKQEGEDTPEVEADDVEEAKGDITFLLMGVDDGERTDTLMVCKYFEKTGKVAVLSVPRDTRTLIPGYGLDKINHAHAYGGADLSLASINNLLDMDIEYHVRVDYKIVEEVVDVLGGIEVDVPSGIEGLEPGVQTLDGGQAELFLRHRKGYYNQDLGRIKAQQEFIKSLVSKMAETRNIVKISSMIKSSLNHVETNVPLSTALGYALKLRGLDISELQMETLPGTPGMINGISYIIVDQEEIPGVVERLFLNSDI</sequence>
<protein>
    <submittedName>
        <fullName evidence="4">Transcriptional regulator LytR</fullName>
    </submittedName>
</protein>
<dbReference type="PANTHER" id="PTHR33392:SF6">
    <property type="entry name" value="POLYISOPRENYL-TEICHOIC ACID--PEPTIDOGLYCAN TEICHOIC ACID TRANSFERASE TAGU"/>
    <property type="match status" value="1"/>
</dbReference>
<dbReference type="STRING" id="39480.EUAN_16510"/>
<evidence type="ECO:0000256" key="1">
    <source>
        <dbReference type="ARBA" id="ARBA00006068"/>
    </source>
</evidence>
<organism evidence="4 5">
    <name type="scientific">Andreesenia angusta</name>
    <dbReference type="NCBI Taxonomy" id="39480"/>
    <lineage>
        <taxon>Bacteria</taxon>
        <taxon>Bacillati</taxon>
        <taxon>Bacillota</taxon>
        <taxon>Tissierellia</taxon>
        <taxon>Tissierellales</taxon>
        <taxon>Gottschalkiaceae</taxon>
        <taxon>Andreesenia</taxon>
    </lineage>
</organism>
<evidence type="ECO:0000313" key="5">
    <source>
        <dbReference type="Proteomes" id="UP000180254"/>
    </source>
</evidence>
<dbReference type="PANTHER" id="PTHR33392">
    <property type="entry name" value="POLYISOPRENYL-TEICHOIC ACID--PEPTIDOGLYCAN TEICHOIC ACID TRANSFERASE TAGU"/>
    <property type="match status" value="1"/>
</dbReference>
<dbReference type="Gene3D" id="3.40.630.190">
    <property type="entry name" value="LCP protein"/>
    <property type="match status" value="1"/>
</dbReference>
<feature type="region of interest" description="Disordered" evidence="2">
    <location>
        <begin position="32"/>
        <end position="60"/>
    </location>
</feature>
<feature type="compositionally biased region" description="Acidic residues" evidence="2">
    <location>
        <begin position="50"/>
        <end position="60"/>
    </location>
</feature>
<evidence type="ECO:0000256" key="2">
    <source>
        <dbReference type="SAM" id="MobiDB-lite"/>
    </source>
</evidence>
<dbReference type="RefSeq" id="WP_071063515.1">
    <property type="nucleotide sequence ID" value="NZ_MKIE01000006.1"/>
</dbReference>